<dbReference type="EMBL" id="JAHZUY010000010">
    <property type="protein sequence ID" value="MBW8269112.1"/>
    <property type="molecule type" value="Genomic_DNA"/>
</dbReference>
<dbReference type="Gene3D" id="2.160.10.10">
    <property type="entry name" value="Hexapeptide repeat proteins"/>
    <property type="match status" value="1"/>
</dbReference>
<dbReference type="Gene3D" id="3.40.50.20">
    <property type="match status" value="1"/>
</dbReference>
<evidence type="ECO:0000256" key="1">
    <source>
        <dbReference type="ARBA" id="ARBA00007274"/>
    </source>
</evidence>
<dbReference type="InterPro" id="IPR050179">
    <property type="entry name" value="Trans_hexapeptide_repeat"/>
</dbReference>
<dbReference type="PROSITE" id="PS00101">
    <property type="entry name" value="HEXAPEP_TRANSFERASES"/>
    <property type="match status" value="1"/>
</dbReference>
<dbReference type="InterPro" id="IPR011004">
    <property type="entry name" value="Trimer_LpxA-like_sf"/>
</dbReference>
<dbReference type="InterPro" id="IPR001451">
    <property type="entry name" value="Hexapep"/>
</dbReference>
<dbReference type="Proteomes" id="UP001519924">
    <property type="component" value="Unassembled WGS sequence"/>
</dbReference>
<protein>
    <submittedName>
        <fullName evidence="6">NeuD/PglB/VioB family sugar acetyltransferase</fullName>
    </submittedName>
</protein>
<organism evidence="6 7">
    <name type="scientific">Caldovatus aquaticus</name>
    <dbReference type="NCBI Taxonomy" id="2865671"/>
    <lineage>
        <taxon>Bacteria</taxon>
        <taxon>Pseudomonadati</taxon>
        <taxon>Pseudomonadota</taxon>
        <taxon>Alphaproteobacteria</taxon>
        <taxon>Acetobacterales</taxon>
        <taxon>Roseomonadaceae</taxon>
        <taxon>Caldovatus</taxon>
    </lineage>
</organism>
<keyword evidence="4" id="KW-0012">Acyltransferase</keyword>
<evidence type="ECO:0000259" key="5">
    <source>
        <dbReference type="Pfam" id="PF17836"/>
    </source>
</evidence>
<evidence type="ECO:0000313" key="6">
    <source>
        <dbReference type="EMBL" id="MBW8269112.1"/>
    </source>
</evidence>
<keyword evidence="2" id="KW-0808">Transferase</keyword>
<sequence>MILGAGGHGKAVLDLLLALDQAGPERIAVVGLVDAAVRPPAAVLGLPVLGDEEVLPALRAEGVTEAAPAIGDNAARAAAGARLEALGFALPALVHPAAVVGRGVALGAGAVVMARAVIGPEARIGALALINTGAVVEHDCAVGEAAHVAPGAVLTGGARIGARAFVGAGAVLRPGVRVGAQAVIGAGAAVVEDVPPGARVAGVPARPIA</sequence>
<comment type="similarity">
    <text evidence="1">Belongs to the transferase hexapeptide repeat family.</text>
</comment>
<reference evidence="6 7" key="1">
    <citation type="submission" date="2021-08" db="EMBL/GenBank/DDBJ databases">
        <title>Caldovatus sediminis gen. nov., sp. nov., a moderately thermophilic bacterium isolated from a hot spring.</title>
        <authorList>
            <person name="Hu C.-J."/>
            <person name="Li W.-J."/>
            <person name="Xian W.-D."/>
        </authorList>
    </citation>
    <scope>NUCLEOTIDE SEQUENCE [LARGE SCALE GENOMIC DNA]</scope>
    <source>
        <strain evidence="6 7">SYSU G05006</strain>
    </source>
</reference>
<dbReference type="Pfam" id="PF17836">
    <property type="entry name" value="PglD_N"/>
    <property type="match status" value="1"/>
</dbReference>
<dbReference type="PANTHER" id="PTHR43300">
    <property type="entry name" value="ACETYLTRANSFERASE"/>
    <property type="match status" value="1"/>
</dbReference>
<dbReference type="Pfam" id="PF00132">
    <property type="entry name" value="Hexapep"/>
    <property type="match status" value="1"/>
</dbReference>
<dbReference type="InterPro" id="IPR018357">
    <property type="entry name" value="Hexapep_transf_CS"/>
</dbReference>
<feature type="domain" description="PglD N-terminal" evidence="5">
    <location>
        <begin position="1"/>
        <end position="77"/>
    </location>
</feature>
<dbReference type="CDD" id="cd03360">
    <property type="entry name" value="LbH_AT_putative"/>
    <property type="match status" value="1"/>
</dbReference>
<keyword evidence="7" id="KW-1185">Reference proteome</keyword>
<gene>
    <name evidence="6" type="ORF">K1J50_06380</name>
</gene>
<dbReference type="PANTHER" id="PTHR43300:SF7">
    <property type="entry name" value="UDP-N-ACETYLBACILLOSAMINE N-ACETYLTRANSFERASE"/>
    <property type="match status" value="1"/>
</dbReference>
<keyword evidence="3" id="KW-0677">Repeat</keyword>
<dbReference type="InterPro" id="IPR020019">
    <property type="entry name" value="AcTrfase_PglD-like"/>
</dbReference>
<evidence type="ECO:0000256" key="3">
    <source>
        <dbReference type="ARBA" id="ARBA00022737"/>
    </source>
</evidence>
<dbReference type="RefSeq" id="WP_220116838.1">
    <property type="nucleotide sequence ID" value="NZ_JAHZUY010000010.1"/>
</dbReference>
<proteinExistence type="inferred from homology"/>
<dbReference type="InterPro" id="IPR041561">
    <property type="entry name" value="PglD_N"/>
</dbReference>
<accession>A0ABS7F0G3</accession>
<evidence type="ECO:0000313" key="7">
    <source>
        <dbReference type="Proteomes" id="UP001519924"/>
    </source>
</evidence>
<evidence type="ECO:0000256" key="4">
    <source>
        <dbReference type="ARBA" id="ARBA00023315"/>
    </source>
</evidence>
<name>A0ABS7F0G3_9PROT</name>
<evidence type="ECO:0000256" key="2">
    <source>
        <dbReference type="ARBA" id="ARBA00022679"/>
    </source>
</evidence>
<dbReference type="SUPFAM" id="SSF51161">
    <property type="entry name" value="Trimeric LpxA-like enzymes"/>
    <property type="match status" value="1"/>
</dbReference>
<comment type="caution">
    <text evidence="6">The sequence shown here is derived from an EMBL/GenBank/DDBJ whole genome shotgun (WGS) entry which is preliminary data.</text>
</comment>
<dbReference type="NCBIfam" id="TIGR03570">
    <property type="entry name" value="NeuD_NnaD"/>
    <property type="match status" value="1"/>
</dbReference>